<dbReference type="AlphaFoldDB" id="A0A151ZG80"/>
<feature type="region of interest" description="Disordered" evidence="1">
    <location>
        <begin position="24"/>
        <end position="55"/>
    </location>
</feature>
<feature type="compositionally biased region" description="Polar residues" evidence="1">
    <location>
        <begin position="334"/>
        <end position="347"/>
    </location>
</feature>
<evidence type="ECO:0000313" key="3">
    <source>
        <dbReference type="Proteomes" id="UP000076078"/>
    </source>
</evidence>
<dbReference type="OrthoDB" id="19139at2759"/>
<dbReference type="PANTHER" id="PTHR38092:SF5">
    <property type="entry name" value="DEVELOPMENTAL GENE 1062 PROTEIN"/>
    <property type="match status" value="1"/>
</dbReference>
<evidence type="ECO:0000256" key="1">
    <source>
        <dbReference type="SAM" id="MobiDB-lite"/>
    </source>
</evidence>
<dbReference type="InterPro" id="IPR040430">
    <property type="entry name" value="CudA-like"/>
</dbReference>
<dbReference type="InParanoid" id="A0A151ZG80"/>
<evidence type="ECO:0000313" key="2">
    <source>
        <dbReference type="EMBL" id="KYQ92973.1"/>
    </source>
</evidence>
<keyword evidence="3" id="KW-1185">Reference proteome</keyword>
<dbReference type="OMA" id="CENCPSK"/>
<proteinExistence type="predicted"/>
<feature type="region of interest" description="Disordered" evidence="1">
    <location>
        <begin position="296"/>
        <end position="315"/>
    </location>
</feature>
<gene>
    <name evidence="2" type="ORF">DLAC_05575</name>
</gene>
<accession>A0A151ZG80</accession>
<reference evidence="2 3" key="1">
    <citation type="submission" date="2015-12" db="EMBL/GenBank/DDBJ databases">
        <title>Dictyostelia acquired genes for synthesis and detection of signals that induce cell-type specialization by lateral gene transfer from prokaryotes.</title>
        <authorList>
            <person name="Gloeckner G."/>
            <person name="Schaap P."/>
        </authorList>
    </citation>
    <scope>NUCLEOTIDE SEQUENCE [LARGE SCALE GENOMIC DNA]</scope>
    <source>
        <strain evidence="2 3">TK</strain>
    </source>
</reference>
<feature type="region of interest" description="Disordered" evidence="1">
    <location>
        <begin position="324"/>
        <end position="365"/>
    </location>
</feature>
<name>A0A151ZG80_TIELA</name>
<dbReference type="EMBL" id="LODT01000028">
    <property type="protein sequence ID" value="KYQ92973.1"/>
    <property type="molecule type" value="Genomic_DNA"/>
</dbReference>
<comment type="caution">
    <text evidence="2">The sequence shown here is derived from an EMBL/GenBank/DDBJ whole genome shotgun (WGS) entry which is preliminary data.</text>
</comment>
<dbReference type="STRING" id="361077.A0A151ZG80"/>
<sequence length="486" mass="54354">MMLMNQSLAEIVKQGAVAVEEVKVAQPKHQTPGSTNSSPKKSNQTPNITSNGSSDTYQYQSMNPYYIQQTMYHGQQPGSFMKQIHVVVKNTPFGITLRTNDINRLNFHNYVVKATLLYDSDPPKYVDFIHNEPLQYVATVSEDGSEVTVDVKVGILSSQHQGSLFIVVLYITYVNTPSPSNNEPIPNILSQIGNNSIHSLSLQNLCAVSHPIRIVSKVDHVKKEGIPILKKKTFHEILTDKLKKLQKSQEHQSKWIKNLYDQHHISFDMVPYSSNQSPTQLGSTLLVAANSSTTSTPLSVKGIQNNSSTSTPSFDSICHQTMIKTESSDESQDSDCGQQDNQSTLDYSPSVHHPNPFSHSPISTETNFQNSFNRVVEAYKSVPSDQKLQQIKLMVSLLKSEDLSQLVATFMDELNKTPNQTDNQQQQVQNENDCQCQECPSRLELEKFQGLCMNFLVPPTNTISLGTNPSLLIHDTNDYLQLPIQL</sequence>
<organism evidence="2 3">
    <name type="scientific">Tieghemostelium lacteum</name>
    <name type="common">Slime mold</name>
    <name type="synonym">Dictyostelium lacteum</name>
    <dbReference type="NCBI Taxonomy" id="361077"/>
    <lineage>
        <taxon>Eukaryota</taxon>
        <taxon>Amoebozoa</taxon>
        <taxon>Evosea</taxon>
        <taxon>Eumycetozoa</taxon>
        <taxon>Dictyostelia</taxon>
        <taxon>Dictyosteliales</taxon>
        <taxon>Raperosteliaceae</taxon>
        <taxon>Tieghemostelium</taxon>
    </lineage>
</organism>
<dbReference type="PANTHER" id="PTHR38092">
    <property type="entry name" value="REGULATOR CUDA, PUTATIVE-RELATED"/>
    <property type="match status" value="1"/>
</dbReference>
<protein>
    <submittedName>
        <fullName evidence="2">Putative transcriptional regulator</fullName>
    </submittedName>
</protein>
<dbReference type="FunCoup" id="A0A151ZG80">
    <property type="interactions" value="152"/>
</dbReference>
<feature type="compositionally biased region" description="Polar residues" evidence="1">
    <location>
        <begin position="28"/>
        <end position="55"/>
    </location>
</feature>
<dbReference type="Proteomes" id="UP000076078">
    <property type="component" value="Unassembled WGS sequence"/>
</dbReference>